<evidence type="ECO:0000256" key="2">
    <source>
        <dbReference type="ARBA" id="ARBA00006314"/>
    </source>
</evidence>
<dbReference type="GO" id="GO:0005765">
    <property type="term" value="C:lysosomal membrane"/>
    <property type="evidence" value="ECO:0007669"/>
    <property type="project" value="TreeGrafter"/>
</dbReference>
<evidence type="ECO:0000256" key="6">
    <source>
        <dbReference type="ARBA" id="ARBA00023136"/>
    </source>
</evidence>
<comment type="subcellular location">
    <subcellularLocation>
        <location evidence="1">Membrane</location>
        <topology evidence="1">Multi-pass membrane protein</topology>
    </subcellularLocation>
</comment>
<reference evidence="9" key="2">
    <citation type="submission" date="2024-08" db="UniProtKB">
        <authorList>
            <consortium name="EnsemblMetazoa"/>
        </authorList>
    </citation>
    <scope>IDENTIFICATION</scope>
</reference>
<feature type="transmembrane region" description="Helical" evidence="7">
    <location>
        <begin position="81"/>
        <end position="104"/>
    </location>
</feature>
<keyword evidence="5 7" id="KW-1133">Transmembrane helix</keyword>
<evidence type="ECO:0000313" key="9">
    <source>
        <dbReference type="EnsemblMetazoa" id="XP_019758154.1"/>
    </source>
</evidence>
<keyword evidence="10" id="KW-1185">Reference proteome</keyword>
<feature type="transmembrane region" description="Helical" evidence="7">
    <location>
        <begin position="166"/>
        <end position="189"/>
    </location>
</feature>
<gene>
    <name evidence="9" type="primary">109536403</name>
    <name evidence="8" type="ORF">YQE_05400</name>
</gene>
<dbReference type="Proteomes" id="UP000019118">
    <property type="component" value="Unassembled WGS sequence"/>
</dbReference>
<dbReference type="EMBL" id="KB740923">
    <property type="protein sequence ID" value="ENN78249.1"/>
    <property type="molecule type" value="Genomic_DNA"/>
</dbReference>
<dbReference type="PANTHER" id="PTHR31592:SF1">
    <property type="entry name" value="TRANSMEMBRANE PROTEIN 192"/>
    <property type="match status" value="1"/>
</dbReference>
<dbReference type="HOGENOM" id="CLU_086771_0_0_1"/>
<comment type="similarity">
    <text evidence="2">Belongs to the TMEM192 family.</text>
</comment>
<dbReference type="EnsemblMetazoa" id="XM_019902595.1">
    <property type="protein sequence ID" value="XP_019758154.1"/>
    <property type="gene ID" value="LOC109536403"/>
</dbReference>
<keyword evidence="6 7" id="KW-0472">Membrane</keyword>
<evidence type="ECO:0000256" key="4">
    <source>
        <dbReference type="ARBA" id="ARBA00022692"/>
    </source>
</evidence>
<dbReference type="KEGG" id="dpa:109536403"/>
<dbReference type="Pfam" id="PF14802">
    <property type="entry name" value="TMEM192"/>
    <property type="match status" value="1"/>
</dbReference>
<accession>N6TD32</accession>
<dbReference type="AlphaFoldDB" id="N6TD32"/>
<dbReference type="InterPro" id="IPR029399">
    <property type="entry name" value="TMEM192"/>
</dbReference>
<dbReference type="OrthoDB" id="6277625at2759"/>
<evidence type="ECO:0000256" key="3">
    <source>
        <dbReference type="ARBA" id="ARBA00014635"/>
    </source>
</evidence>
<dbReference type="PANTHER" id="PTHR31592">
    <property type="entry name" value="TRANSMEMBRANE PROTEIN 192"/>
    <property type="match status" value="1"/>
</dbReference>
<evidence type="ECO:0000313" key="8">
    <source>
        <dbReference type="EMBL" id="ENN78249.1"/>
    </source>
</evidence>
<reference evidence="8 10" key="1">
    <citation type="journal article" date="2013" name="Genome Biol.">
        <title>Draft genome of the mountain pine beetle, Dendroctonus ponderosae Hopkins, a major forest pest.</title>
        <authorList>
            <person name="Keeling C.I."/>
            <person name="Yuen M.M."/>
            <person name="Liao N.Y."/>
            <person name="Docking T.R."/>
            <person name="Chan S.K."/>
            <person name="Taylor G.A."/>
            <person name="Palmquist D.L."/>
            <person name="Jackman S.D."/>
            <person name="Nguyen A."/>
            <person name="Li M."/>
            <person name="Henderson H."/>
            <person name="Janes J.K."/>
            <person name="Zhao Y."/>
            <person name="Pandoh P."/>
            <person name="Moore R."/>
            <person name="Sperling F.A."/>
            <person name="Huber D.P."/>
            <person name="Birol I."/>
            <person name="Jones S.J."/>
            <person name="Bohlmann J."/>
        </authorList>
    </citation>
    <scope>NUCLEOTIDE SEQUENCE</scope>
</reference>
<keyword evidence="4 7" id="KW-0812">Transmembrane</keyword>
<sequence length="280" mass="31563">MVSLSRSYNTNSGGATFFSESVNMADRDNLMPLWDSFGGFQEVPTVPLFSFHLLVTLILDIVAIVYAVVHPDAGSKCREYFIIIYLHVALWIITFIMHLLTKFLHNKVRLNGYLQFYKSVECHASLPLVVVSLWTVVLLFVQTLMQHYYPDNFSEICLNGGTLSPRAYLCALITVEFCVITGVNISYIMKIVNFNKQKPQADVYNSEWLASFNPAIFSQIEVGYGELGSKVIEFLEKQADLIHYLKEHNAKLNEKVISLSTELQSKIPENSGTGSSNAEP</sequence>
<feature type="non-terminal residue" evidence="8">
    <location>
        <position position="1"/>
    </location>
</feature>
<protein>
    <recommendedName>
        <fullName evidence="3">Transmembrane protein 192</fullName>
    </recommendedName>
</protein>
<feature type="transmembrane region" description="Helical" evidence="7">
    <location>
        <begin position="124"/>
        <end position="145"/>
    </location>
</feature>
<organism evidence="8">
    <name type="scientific">Dendroctonus ponderosae</name>
    <name type="common">Mountain pine beetle</name>
    <dbReference type="NCBI Taxonomy" id="77166"/>
    <lineage>
        <taxon>Eukaryota</taxon>
        <taxon>Metazoa</taxon>
        <taxon>Ecdysozoa</taxon>
        <taxon>Arthropoda</taxon>
        <taxon>Hexapoda</taxon>
        <taxon>Insecta</taxon>
        <taxon>Pterygota</taxon>
        <taxon>Neoptera</taxon>
        <taxon>Endopterygota</taxon>
        <taxon>Coleoptera</taxon>
        <taxon>Polyphaga</taxon>
        <taxon>Cucujiformia</taxon>
        <taxon>Curculionidae</taxon>
        <taxon>Scolytinae</taxon>
        <taxon>Dendroctonus</taxon>
    </lineage>
</organism>
<name>N6TD32_DENPD</name>
<dbReference type="OMA" id="HGCYIDK"/>
<evidence type="ECO:0000313" key="10">
    <source>
        <dbReference type="Proteomes" id="UP000019118"/>
    </source>
</evidence>
<feature type="transmembrane region" description="Helical" evidence="7">
    <location>
        <begin position="49"/>
        <end position="69"/>
    </location>
</feature>
<proteinExistence type="inferred from homology"/>
<dbReference type="GO" id="GO:0005770">
    <property type="term" value="C:late endosome"/>
    <property type="evidence" value="ECO:0007669"/>
    <property type="project" value="TreeGrafter"/>
</dbReference>
<evidence type="ECO:0000256" key="7">
    <source>
        <dbReference type="SAM" id="Phobius"/>
    </source>
</evidence>
<evidence type="ECO:0000256" key="1">
    <source>
        <dbReference type="ARBA" id="ARBA00004141"/>
    </source>
</evidence>
<evidence type="ECO:0000256" key="5">
    <source>
        <dbReference type="ARBA" id="ARBA00022989"/>
    </source>
</evidence>